<evidence type="ECO:0000313" key="1">
    <source>
        <dbReference type="EMBL" id="PPS05949.1"/>
    </source>
</evidence>
<reference evidence="1 2" key="1">
    <citation type="submission" date="2015-01" db="EMBL/GenBank/DDBJ databases">
        <title>Genome of allotetraploid Gossypium barbadense reveals genomic plasticity and fiber elongation in cotton evolution.</title>
        <authorList>
            <person name="Chen X."/>
            <person name="Liu X."/>
            <person name="Zhao B."/>
            <person name="Zheng H."/>
            <person name="Hu Y."/>
            <person name="Lu G."/>
            <person name="Yang C."/>
            <person name="Chen J."/>
            <person name="Shan C."/>
            <person name="Zhang L."/>
            <person name="Zhou Y."/>
            <person name="Wang L."/>
            <person name="Guo W."/>
            <person name="Bai Y."/>
            <person name="Ruan J."/>
            <person name="Shangguan X."/>
            <person name="Mao Y."/>
            <person name="Jiang J."/>
            <person name="Zhu Y."/>
            <person name="Lei J."/>
            <person name="Kang H."/>
            <person name="Chen S."/>
            <person name="He X."/>
            <person name="Wang R."/>
            <person name="Wang Y."/>
            <person name="Chen J."/>
            <person name="Wang L."/>
            <person name="Yu S."/>
            <person name="Wang B."/>
            <person name="Wei J."/>
            <person name="Song S."/>
            <person name="Lu X."/>
            <person name="Gao Z."/>
            <person name="Gu W."/>
            <person name="Deng X."/>
            <person name="Ma D."/>
            <person name="Wang S."/>
            <person name="Liang W."/>
            <person name="Fang L."/>
            <person name="Cai C."/>
            <person name="Zhu X."/>
            <person name="Zhou B."/>
            <person name="Zhang Y."/>
            <person name="Chen Z."/>
            <person name="Xu S."/>
            <person name="Zhu R."/>
            <person name="Wang S."/>
            <person name="Zhang T."/>
            <person name="Zhao G."/>
        </authorList>
    </citation>
    <scope>NUCLEOTIDE SEQUENCE [LARGE SCALE GENOMIC DNA]</scope>
    <source>
        <strain evidence="2">cv. Xinhai21</strain>
        <tissue evidence="1">Leaf</tissue>
    </source>
</reference>
<dbReference type="Proteomes" id="UP000239757">
    <property type="component" value="Unassembled WGS sequence"/>
</dbReference>
<proteinExistence type="predicted"/>
<name>A0A2P5XRH4_GOSBA</name>
<dbReference type="EMBL" id="KZ664368">
    <property type="protein sequence ID" value="PPS05949.1"/>
    <property type="molecule type" value="Genomic_DNA"/>
</dbReference>
<protein>
    <submittedName>
        <fullName evidence="1">Uncharacterized protein</fullName>
    </submittedName>
</protein>
<dbReference type="AlphaFoldDB" id="A0A2P5XRH4"/>
<accession>A0A2P5XRH4</accession>
<organism evidence="1 2">
    <name type="scientific">Gossypium barbadense</name>
    <name type="common">Sea Island cotton</name>
    <name type="synonym">Hibiscus barbadensis</name>
    <dbReference type="NCBI Taxonomy" id="3634"/>
    <lineage>
        <taxon>Eukaryota</taxon>
        <taxon>Viridiplantae</taxon>
        <taxon>Streptophyta</taxon>
        <taxon>Embryophyta</taxon>
        <taxon>Tracheophyta</taxon>
        <taxon>Spermatophyta</taxon>
        <taxon>Magnoliopsida</taxon>
        <taxon>eudicotyledons</taxon>
        <taxon>Gunneridae</taxon>
        <taxon>Pentapetalae</taxon>
        <taxon>rosids</taxon>
        <taxon>malvids</taxon>
        <taxon>Malvales</taxon>
        <taxon>Malvaceae</taxon>
        <taxon>Malvoideae</taxon>
        <taxon>Gossypium</taxon>
    </lineage>
</organism>
<gene>
    <name evidence="1" type="ORF">GOBAR_AA14716</name>
</gene>
<evidence type="ECO:0000313" key="2">
    <source>
        <dbReference type="Proteomes" id="UP000239757"/>
    </source>
</evidence>
<sequence length="190" mass="21548">MDVFEANSKRIARGACGLYSHVSKELAGWRPRALTCIETIGKKQREKTAWSSALLEHRTPKGPETLKHLHGQTVPVCHETRNLNEFEAGGVQEILPLYREIEAPKSQKRGQIHQHASLIDSWPSKALIQNMDLILQRNKASKPFPSLLLKTKSFFCFYLELSMIIKCVNITSKQTLSDPLVSVKKLWSID</sequence>